<dbReference type="AlphaFoldDB" id="A0A9P5Z4S6"/>
<evidence type="ECO:0000313" key="7">
    <source>
        <dbReference type="EMBL" id="KAF9479945.1"/>
    </source>
</evidence>
<name>A0A9P5Z4S6_9AGAR</name>
<dbReference type="EMBL" id="MU155203">
    <property type="protein sequence ID" value="KAF9479945.1"/>
    <property type="molecule type" value="Genomic_DNA"/>
</dbReference>
<evidence type="ECO:0000256" key="2">
    <source>
        <dbReference type="ARBA" id="ARBA00022692"/>
    </source>
</evidence>
<feature type="transmembrane region" description="Helical" evidence="6">
    <location>
        <begin position="159"/>
        <end position="183"/>
    </location>
</feature>
<dbReference type="Pfam" id="PF04479">
    <property type="entry name" value="RTA1"/>
    <property type="match status" value="1"/>
</dbReference>
<feature type="transmembrane region" description="Helical" evidence="6">
    <location>
        <begin position="6"/>
        <end position="27"/>
    </location>
</feature>
<keyword evidence="2 6" id="KW-0812">Transmembrane</keyword>
<keyword evidence="3 6" id="KW-1133">Transmembrane helix</keyword>
<accession>A0A9P5Z4S6</accession>
<protein>
    <submittedName>
        <fullName evidence="7">RTA1 like protein</fullName>
    </submittedName>
</protein>
<evidence type="ECO:0000256" key="3">
    <source>
        <dbReference type="ARBA" id="ARBA00022989"/>
    </source>
</evidence>
<feature type="transmembrane region" description="Helical" evidence="6">
    <location>
        <begin position="108"/>
        <end position="127"/>
    </location>
</feature>
<evidence type="ECO:0000313" key="8">
    <source>
        <dbReference type="Proteomes" id="UP000807469"/>
    </source>
</evidence>
<dbReference type="PANTHER" id="PTHR31465">
    <property type="entry name" value="PROTEIN RTA1-RELATED"/>
    <property type="match status" value="1"/>
</dbReference>
<feature type="non-terminal residue" evidence="7">
    <location>
        <position position="1"/>
    </location>
</feature>
<comment type="caution">
    <text evidence="7">The sequence shown here is derived from an EMBL/GenBank/DDBJ whole genome shotgun (WGS) entry which is preliminary data.</text>
</comment>
<feature type="transmembrane region" description="Helical" evidence="6">
    <location>
        <begin position="211"/>
        <end position="231"/>
    </location>
</feature>
<reference evidence="7" key="1">
    <citation type="submission" date="2020-11" db="EMBL/GenBank/DDBJ databases">
        <authorList>
            <consortium name="DOE Joint Genome Institute"/>
            <person name="Ahrendt S."/>
            <person name="Riley R."/>
            <person name="Andreopoulos W."/>
            <person name="Labutti K."/>
            <person name="Pangilinan J."/>
            <person name="Ruiz-Duenas F.J."/>
            <person name="Barrasa J.M."/>
            <person name="Sanchez-Garcia M."/>
            <person name="Camarero S."/>
            <person name="Miyauchi S."/>
            <person name="Serrano A."/>
            <person name="Linde D."/>
            <person name="Babiker R."/>
            <person name="Drula E."/>
            <person name="Ayuso-Fernandez I."/>
            <person name="Pacheco R."/>
            <person name="Padilla G."/>
            <person name="Ferreira P."/>
            <person name="Barriuso J."/>
            <person name="Kellner H."/>
            <person name="Castanera R."/>
            <person name="Alfaro M."/>
            <person name="Ramirez L."/>
            <person name="Pisabarro A.G."/>
            <person name="Kuo A."/>
            <person name="Tritt A."/>
            <person name="Lipzen A."/>
            <person name="He G."/>
            <person name="Yan M."/>
            <person name="Ng V."/>
            <person name="Cullen D."/>
            <person name="Martin F."/>
            <person name="Rosso M.-N."/>
            <person name="Henrissat B."/>
            <person name="Hibbett D."/>
            <person name="Martinez A.T."/>
            <person name="Grigoriev I.V."/>
        </authorList>
    </citation>
    <scope>NUCLEOTIDE SEQUENCE</scope>
    <source>
        <strain evidence="7">CIRM-BRFM 674</strain>
    </source>
</reference>
<evidence type="ECO:0000256" key="5">
    <source>
        <dbReference type="SAM" id="MobiDB-lite"/>
    </source>
</evidence>
<evidence type="ECO:0000256" key="4">
    <source>
        <dbReference type="ARBA" id="ARBA00023136"/>
    </source>
</evidence>
<evidence type="ECO:0000256" key="6">
    <source>
        <dbReference type="SAM" id="Phobius"/>
    </source>
</evidence>
<feature type="transmembrane region" description="Helical" evidence="6">
    <location>
        <begin position="34"/>
        <end position="52"/>
    </location>
</feature>
<comment type="subcellular location">
    <subcellularLocation>
        <location evidence="1">Membrane</location>
        <topology evidence="1">Multi-pass membrane protein</topology>
    </subcellularLocation>
</comment>
<dbReference type="Proteomes" id="UP000807469">
    <property type="component" value="Unassembled WGS sequence"/>
</dbReference>
<keyword evidence="4 6" id="KW-0472">Membrane</keyword>
<dbReference type="OrthoDB" id="3358017at2759"/>
<gene>
    <name evidence="7" type="ORF">BDN70DRAFT_806151</name>
</gene>
<sequence>PYQYFPSKSAAITFIVFYGVSTLLHLGQAAYYHMWWLIPTACLCGLLEVIGWSGRLWSAFSPPLSSPFEMQITATIIAPTPLLAANFVIFGAIIQLLGTQYSRLSPKWYTILFCTCDVISLVVQAVGGGKAATAAGTGEDPTPRKIRMAYSFNSQGGNIMLGGIAFQLLVITIYALCAMEFYVRYARDWPVRKSPINKENEAIPQPMTNKISWMTAALVFSTTCLFIRAVYRTIELSDGWGGRIIGTEVYFNALDGAMITLAMYTINILHPGLLLGRGMGVEKEKTHPIPSSGVNSIREKNNNVDDNSTQP</sequence>
<keyword evidence="8" id="KW-1185">Reference proteome</keyword>
<dbReference type="InterPro" id="IPR007568">
    <property type="entry name" value="RTA1"/>
</dbReference>
<feature type="transmembrane region" description="Helical" evidence="6">
    <location>
        <begin position="72"/>
        <end position="96"/>
    </location>
</feature>
<organism evidence="7 8">
    <name type="scientific">Pholiota conissans</name>
    <dbReference type="NCBI Taxonomy" id="109636"/>
    <lineage>
        <taxon>Eukaryota</taxon>
        <taxon>Fungi</taxon>
        <taxon>Dikarya</taxon>
        <taxon>Basidiomycota</taxon>
        <taxon>Agaricomycotina</taxon>
        <taxon>Agaricomycetes</taxon>
        <taxon>Agaricomycetidae</taxon>
        <taxon>Agaricales</taxon>
        <taxon>Agaricineae</taxon>
        <taxon>Strophariaceae</taxon>
        <taxon>Pholiota</taxon>
    </lineage>
</organism>
<evidence type="ECO:0000256" key="1">
    <source>
        <dbReference type="ARBA" id="ARBA00004141"/>
    </source>
</evidence>
<feature type="region of interest" description="Disordered" evidence="5">
    <location>
        <begin position="284"/>
        <end position="311"/>
    </location>
</feature>
<dbReference type="GO" id="GO:0000324">
    <property type="term" value="C:fungal-type vacuole"/>
    <property type="evidence" value="ECO:0007669"/>
    <property type="project" value="TreeGrafter"/>
</dbReference>
<feature type="transmembrane region" description="Helical" evidence="6">
    <location>
        <begin position="251"/>
        <end position="275"/>
    </location>
</feature>
<proteinExistence type="predicted"/>
<dbReference type="GO" id="GO:0005886">
    <property type="term" value="C:plasma membrane"/>
    <property type="evidence" value="ECO:0007669"/>
    <property type="project" value="TreeGrafter"/>
</dbReference>
<dbReference type="PANTHER" id="PTHR31465:SF9">
    <property type="entry name" value="SPHINGOID LONG-CHAIN BASE TRANSPORTER RSB1"/>
    <property type="match status" value="1"/>
</dbReference>